<dbReference type="EMBL" id="WHUW01000031">
    <property type="protein sequence ID" value="KAF8433888.1"/>
    <property type="molecule type" value="Genomic_DNA"/>
</dbReference>
<feature type="compositionally biased region" description="Polar residues" evidence="1">
    <location>
        <begin position="1"/>
        <end position="19"/>
    </location>
</feature>
<evidence type="ECO:0000313" key="3">
    <source>
        <dbReference type="Proteomes" id="UP001194468"/>
    </source>
</evidence>
<proteinExistence type="predicted"/>
<dbReference type="Proteomes" id="UP001194468">
    <property type="component" value="Unassembled WGS sequence"/>
</dbReference>
<comment type="caution">
    <text evidence="2">The sequence shown here is derived from an EMBL/GenBank/DDBJ whole genome shotgun (WGS) entry which is preliminary data.</text>
</comment>
<gene>
    <name evidence="2" type="ORF">L210DRAFT_2682254</name>
</gene>
<sequence length="273" mass="29956">MPQPTWCQRTMMTRTSSKNKVLGGETRTAGKNNRPIPLDPPEGPLVPNTTQSKFNKPSNVSPKRLAFPDRDLPLFSEMSSSVSPAIEHPQVRFQSTIDRPVEWPLEHFPQPPLDGYWIPKFAPPPPSKFPSPLPNVPSNFTLHPPIMALTYPPPLPLTVEDSTWLDTMLADVMRQRAHLETCLSEAQADVANAYVEAGLADAELDEERAKMQTFLNVVASVAGTGFVRRMLEDVEHSVEVMSKPPSRGNDHDSGDDSTSSSSGSPNGVHASTI</sequence>
<reference evidence="2" key="2">
    <citation type="journal article" date="2020" name="Nat. Commun.">
        <title>Large-scale genome sequencing of mycorrhizal fungi provides insights into the early evolution of symbiotic traits.</title>
        <authorList>
            <person name="Miyauchi S."/>
            <person name="Kiss E."/>
            <person name="Kuo A."/>
            <person name="Drula E."/>
            <person name="Kohler A."/>
            <person name="Sanchez-Garcia M."/>
            <person name="Morin E."/>
            <person name="Andreopoulos B."/>
            <person name="Barry K.W."/>
            <person name="Bonito G."/>
            <person name="Buee M."/>
            <person name="Carver A."/>
            <person name="Chen C."/>
            <person name="Cichocki N."/>
            <person name="Clum A."/>
            <person name="Culley D."/>
            <person name="Crous P.W."/>
            <person name="Fauchery L."/>
            <person name="Girlanda M."/>
            <person name="Hayes R.D."/>
            <person name="Keri Z."/>
            <person name="LaButti K."/>
            <person name="Lipzen A."/>
            <person name="Lombard V."/>
            <person name="Magnuson J."/>
            <person name="Maillard F."/>
            <person name="Murat C."/>
            <person name="Nolan M."/>
            <person name="Ohm R.A."/>
            <person name="Pangilinan J."/>
            <person name="Pereira M.F."/>
            <person name="Perotto S."/>
            <person name="Peter M."/>
            <person name="Pfister S."/>
            <person name="Riley R."/>
            <person name="Sitrit Y."/>
            <person name="Stielow J.B."/>
            <person name="Szollosi G."/>
            <person name="Zifcakova L."/>
            <person name="Stursova M."/>
            <person name="Spatafora J.W."/>
            <person name="Tedersoo L."/>
            <person name="Vaario L.M."/>
            <person name="Yamada A."/>
            <person name="Yan M."/>
            <person name="Wang P."/>
            <person name="Xu J."/>
            <person name="Bruns T."/>
            <person name="Baldrian P."/>
            <person name="Vilgalys R."/>
            <person name="Dunand C."/>
            <person name="Henrissat B."/>
            <person name="Grigoriev I.V."/>
            <person name="Hibbett D."/>
            <person name="Nagy L.G."/>
            <person name="Martin F.M."/>
        </authorList>
    </citation>
    <scope>NUCLEOTIDE SEQUENCE</scope>
    <source>
        <strain evidence="2">BED1</strain>
    </source>
</reference>
<feature type="compositionally biased region" description="Low complexity" evidence="1">
    <location>
        <begin position="256"/>
        <end position="267"/>
    </location>
</feature>
<reference evidence="2" key="1">
    <citation type="submission" date="2019-10" db="EMBL/GenBank/DDBJ databases">
        <authorList>
            <consortium name="DOE Joint Genome Institute"/>
            <person name="Kuo A."/>
            <person name="Miyauchi S."/>
            <person name="Kiss E."/>
            <person name="Drula E."/>
            <person name="Kohler A."/>
            <person name="Sanchez-Garcia M."/>
            <person name="Andreopoulos B."/>
            <person name="Barry K.W."/>
            <person name="Bonito G."/>
            <person name="Buee M."/>
            <person name="Carver A."/>
            <person name="Chen C."/>
            <person name="Cichocki N."/>
            <person name="Clum A."/>
            <person name="Culley D."/>
            <person name="Crous P.W."/>
            <person name="Fauchery L."/>
            <person name="Girlanda M."/>
            <person name="Hayes R."/>
            <person name="Keri Z."/>
            <person name="LaButti K."/>
            <person name="Lipzen A."/>
            <person name="Lombard V."/>
            <person name="Magnuson J."/>
            <person name="Maillard F."/>
            <person name="Morin E."/>
            <person name="Murat C."/>
            <person name="Nolan M."/>
            <person name="Ohm R."/>
            <person name="Pangilinan J."/>
            <person name="Pereira M."/>
            <person name="Perotto S."/>
            <person name="Peter M."/>
            <person name="Riley R."/>
            <person name="Sitrit Y."/>
            <person name="Stielow B."/>
            <person name="Szollosi G."/>
            <person name="Zifcakova L."/>
            <person name="Stursova M."/>
            <person name="Spatafora J.W."/>
            <person name="Tedersoo L."/>
            <person name="Vaario L.-M."/>
            <person name="Yamada A."/>
            <person name="Yan M."/>
            <person name="Wang P."/>
            <person name="Xu J."/>
            <person name="Bruns T."/>
            <person name="Baldrian P."/>
            <person name="Vilgalys R."/>
            <person name="Henrissat B."/>
            <person name="Grigoriev I.V."/>
            <person name="Hibbett D."/>
            <person name="Nagy L.G."/>
            <person name="Martin F.M."/>
        </authorList>
    </citation>
    <scope>NUCLEOTIDE SEQUENCE</scope>
    <source>
        <strain evidence="2">BED1</strain>
    </source>
</reference>
<accession>A0AAD4GBK0</accession>
<keyword evidence="3" id="KW-1185">Reference proteome</keyword>
<feature type="compositionally biased region" description="Polar residues" evidence="1">
    <location>
        <begin position="47"/>
        <end position="61"/>
    </location>
</feature>
<feature type="region of interest" description="Disordered" evidence="1">
    <location>
        <begin position="237"/>
        <end position="273"/>
    </location>
</feature>
<evidence type="ECO:0000313" key="2">
    <source>
        <dbReference type="EMBL" id="KAF8433888.1"/>
    </source>
</evidence>
<evidence type="ECO:0000256" key="1">
    <source>
        <dbReference type="SAM" id="MobiDB-lite"/>
    </source>
</evidence>
<protein>
    <submittedName>
        <fullName evidence="2">Uncharacterized protein</fullName>
    </submittedName>
</protein>
<name>A0AAD4GBK0_BOLED</name>
<feature type="region of interest" description="Disordered" evidence="1">
    <location>
        <begin position="1"/>
        <end position="65"/>
    </location>
</feature>
<dbReference type="AlphaFoldDB" id="A0AAD4GBK0"/>
<organism evidence="2 3">
    <name type="scientific">Boletus edulis BED1</name>
    <dbReference type="NCBI Taxonomy" id="1328754"/>
    <lineage>
        <taxon>Eukaryota</taxon>
        <taxon>Fungi</taxon>
        <taxon>Dikarya</taxon>
        <taxon>Basidiomycota</taxon>
        <taxon>Agaricomycotina</taxon>
        <taxon>Agaricomycetes</taxon>
        <taxon>Agaricomycetidae</taxon>
        <taxon>Boletales</taxon>
        <taxon>Boletineae</taxon>
        <taxon>Boletaceae</taxon>
        <taxon>Boletoideae</taxon>
        <taxon>Boletus</taxon>
    </lineage>
</organism>